<keyword evidence="2" id="KW-1185">Reference proteome</keyword>
<protein>
    <submittedName>
        <fullName evidence="1">Uncharacterized protein</fullName>
    </submittedName>
</protein>
<proteinExistence type="predicted"/>
<feature type="non-terminal residue" evidence="1">
    <location>
        <position position="69"/>
    </location>
</feature>
<dbReference type="EMBL" id="KQ253247">
    <property type="protein sequence ID" value="KNC69804.1"/>
    <property type="molecule type" value="Genomic_DNA"/>
</dbReference>
<dbReference type="GeneID" id="25918179"/>
<evidence type="ECO:0000313" key="2">
    <source>
        <dbReference type="Proteomes" id="UP000054560"/>
    </source>
</evidence>
<dbReference type="Proteomes" id="UP000054560">
    <property type="component" value="Unassembled WGS sequence"/>
</dbReference>
<dbReference type="AlphaFoldDB" id="A0A0L0EZJ8"/>
<evidence type="ECO:0000313" key="1">
    <source>
        <dbReference type="EMBL" id="KNC69804.1"/>
    </source>
</evidence>
<gene>
    <name evidence="1" type="ORF">SARC_17675</name>
</gene>
<dbReference type="RefSeq" id="XP_014143706.1">
    <property type="nucleotide sequence ID" value="XM_014288231.1"/>
</dbReference>
<name>A0A0L0EZJ8_9EUKA</name>
<organism evidence="1 2">
    <name type="scientific">Sphaeroforma arctica JP610</name>
    <dbReference type="NCBI Taxonomy" id="667725"/>
    <lineage>
        <taxon>Eukaryota</taxon>
        <taxon>Ichthyosporea</taxon>
        <taxon>Ichthyophonida</taxon>
        <taxon>Sphaeroforma</taxon>
    </lineage>
</organism>
<accession>A0A0L0EZJ8</accession>
<sequence>MPCAEEGNRRIVYTQQVVLMACTGLSRYRRLVEAPHVDRNEVVEDAETWAVAVQEMCPDNEGNLGPIEQ</sequence>
<reference evidence="1 2" key="1">
    <citation type="submission" date="2011-02" db="EMBL/GenBank/DDBJ databases">
        <title>The Genome Sequence of Sphaeroforma arctica JP610.</title>
        <authorList>
            <consortium name="The Broad Institute Genome Sequencing Platform"/>
            <person name="Russ C."/>
            <person name="Cuomo C."/>
            <person name="Young S.K."/>
            <person name="Zeng Q."/>
            <person name="Gargeya S."/>
            <person name="Alvarado L."/>
            <person name="Berlin A."/>
            <person name="Chapman S.B."/>
            <person name="Chen Z."/>
            <person name="Freedman E."/>
            <person name="Gellesch M."/>
            <person name="Goldberg J."/>
            <person name="Griggs A."/>
            <person name="Gujja S."/>
            <person name="Heilman E."/>
            <person name="Heiman D."/>
            <person name="Howarth C."/>
            <person name="Mehta T."/>
            <person name="Neiman D."/>
            <person name="Pearson M."/>
            <person name="Roberts A."/>
            <person name="Saif S."/>
            <person name="Shea T."/>
            <person name="Shenoy N."/>
            <person name="Sisk P."/>
            <person name="Stolte C."/>
            <person name="Sykes S."/>
            <person name="White J."/>
            <person name="Yandava C."/>
            <person name="Burger G."/>
            <person name="Gray M.W."/>
            <person name="Holland P.W.H."/>
            <person name="King N."/>
            <person name="Lang F.B.F."/>
            <person name="Roger A.J."/>
            <person name="Ruiz-Trillo I."/>
            <person name="Haas B."/>
            <person name="Nusbaum C."/>
            <person name="Birren B."/>
        </authorList>
    </citation>
    <scope>NUCLEOTIDE SEQUENCE [LARGE SCALE GENOMIC DNA]</scope>
    <source>
        <strain evidence="1 2">JP610</strain>
    </source>
</reference>